<gene>
    <name evidence="2" type="ordered locus">Dalk_3877</name>
</gene>
<dbReference type="PROSITE" id="PS50995">
    <property type="entry name" value="HTH_MARR_2"/>
    <property type="match status" value="1"/>
</dbReference>
<organism evidence="2 3">
    <name type="scientific">Desulfatibacillum aliphaticivorans</name>
    <dbReference type="NCBI Taxonomy" id="218208"/>
    <lineage>
        <taxon>Bacteria</taxon>
        <taxon>Pseudomonadati</taxon>
        <taxon>Thermodesulfobacteriota</taxon>
        <taxon>Desulfobacteria</taxon>
        <taxon>Desulfobacterales</taxon>
        <taxon>Desulfatibacillaceae</taxon>
        <taxon>Desulfatibacillum</taxon>
    </lineage>
</organism>
<dbReference type="KEGG" id="dal:Dalk_3877"/>
<dbReference type="RefSeq" id="WP_015948613.1">
    <property type="nucleotide sequence ID" value="NC_011768.1"/>
</dbReference>
<reference evidence="2 3" key="1">
    <citation type="journal article" date="2012" name="Environ. Microbiol.">
        <title>The genome sequence of Desulfatibacillum alkenivorans AK-01: a blueprint for anaerobic alkane oxidation.</title>
        <authorList>
            <person name="Callaghan A.V."/>
            <person name="Morris B.E."/>
            <person name="Pereira I.A."/>
            <person name="McInerney M.J."/>
            <person name="Austin R.N."/>
            <person name="Groves J.T."/>
            <person name="Kukor J.J."/>
            <person name="Suflita J.M."/>
            <person name="Young L.Y."/>
            <person name="Zylstra G.J."/>
            <person name="Wawrik B."/>
        </authorList>
    </citation>
    <scope>NUCLEOTIDE SEQUENCE [LARGE SCALE GENOMIC DNA]</scope>
    <source>
        <strain evidence="2 3">AK-01</strain>
    </source>
</reference>
<dbReference type="eggNOG" id="COG1846">
    <property type="taxonomic scope" value="Bacteria"/>
</dbReference>
<evidence type="ECO:0000313" key="2">
    <source>
        <dbReference type="EMBL" id="ACL05563.1"/>
    </source>
</evidence>
<proteinExistence type="predicted"/>
<dbReference type="GO" id="GO:0003700">
    <property type="term" value="F:DNA-binding transcription factor activity"/>
    <property type="evidence" value="ECO:0007669"/>
    <property type="project" value="InterPro"/>
</dbReference>
<name>B8FCE5_DESAL</name>
<evidence type="ECO:0000259" key="1">
    <source>
        <dbReference type="PROSITE" id="PS50995"/>
    </source>
</evidence>
<dbReference type="EMBL" id="CP001322">
    <property type="protein sequence ID" value="ACL05563.1"/>
    <property type="molecule type" value="Genomic_DNA"/>
</dbReference>
<dbReference type="PANTHER" id="PTHR33164">
    <property type="entry name" value="TRANSCRIPTIONAL REGULATOR, MARR FAMILY"/>
    <property type="match status" value="1"/>
</dbReference>
<dbReference type="Pfam" id="PF01047">
    <property type="entry name" value="MarR"/>
    <property type="match status" value="1"/>
</dbReference>
<dbReference type="SUPFAM" id="SSF46785">
    <property type="entry name" value="Winged helix' DNA-binding domain"/>
    <property type="match status" value="1"/>
</dbReference>
<evidence type="ECO:0000313" key="3">
    <source>
        <dbReference type="Proteomes" id="UP000000739"/>
    </source>
</evidence>
<dbReference type="InterPro" id="IPR036388">
    <property type="entry name" value="WH-like_DNA-bd_sf"/>
</dbReference>
<dbReference type="Gene3D" id="1.10.10.10">
    <property type="entry name" value="Winged helix-like DNA-binding domain superfamily/Winged helix DNA-binding domain"/>
    <property type="match status" value="1"/>
</dbReference>
<sequence>MGDSKTILNDCLYFTANALARVITRMAEEEFRKTGLSPSHAFLMMLVNDNPGIGQKELCEHLQLAPSTVTRFVDAMANKGFLSRQSEGKASRVFPTPTGEDLHQPIMDAWKGLHERYSRVLGRKEGDGLTVMIDAAYDKLNKAG</sequence>
<feature type="domain" description="HTH marR-type" evidence="1">
    <location>
        <begin position="9"/>
        <end position="138"/>
    </location>
</feature>
<dbReference type="PANTHER" id="PTHR33164:SF43">
    <property type="entry name" value="HTH-TYPE TRANSCRIPTIONAL REPRESSOR YETL"/>
    <property type="match status" value="1"/>
</dbReference>
<dbReference type="InterPro" id="IPR039422">
    <property type="entry name" value="MarR/SlyA-like"/>
</dbReference>
<dbReference type="AlphaFoldDB" id="B8FCE5"/>
<dbReference type="Proteomes" id="UP000000739">
    <property type="component" value="Chromosome"/>
</dbReference>
<protein>
    <submittedName>
        <fullName evidence="2">Transcriptional regulator, MarR family</fullName>
    </submittedName>
</protein>
<dbReference type="SMART" id="SM00347">
    <property type="entry name" value="HTH_MARR"/>
    <property type="match status" value="1"/>
</dbReference>
<dbReference type="GO" id="GO:0006950">
    <property type="term" value="P:response to stress"/>
    <property type="evidence" value="ECO:0007669"/>
    <property type="project" value="TreeGrafter"/>
</dbReference>
<keyword evidence="3" id="KW-1185">Reference proteome</keyword>
<dbReference type="InterPro" id="IPR000835">
    <property type="entry name" value="HTH_MarR-typ"/>
</dbReference>
<accession>B8FCE5</accession>
<dbReference type="HOGENOM" id="CLU_083287_24_0_7"/>
<dbReference type="InterPro" id="IPR036390">
    <property type="entry name" value="WH_DNA-bd_sf"/>
</dbReference>